<dbReference type="Proteomes" id="UP001237011">
    <property type="component" value="Chromosome"/>
</dbReference>
<dbReference type="PANTHER" id="PTHR42770:SF18">
    <property type="entry name" value="ARGININE_AGMATINE ANTIPORTER"/>
    <property type="match status" value="1"/>
</dbReference>
<dbReference type="Gene3D" id="1.20.1740.10">
    <property type="entry name" value="Amino acid/polyamine transporter I"/>
    <property type="match status" value="1"/>
</dbReference>
<proteinExistence type="predicted"/>
<feature type="transmembrane region" description="Helical" evidence="6">
    <location>
        <begin position="169"/>
        <end position="191"/>
    </location>
</feature>
<protein>
    <submittedName>
        <fullName evidence="7">APC family permease</fullName>
    </submittedName>
</protein>
<keyword evidence="5 6" id="KW-0472">Membrane</keyword>
<keyword evidence="3 6" id="KW-0812">Transmembrane</keyword>
<sequence>MQKQFTERSFTFFTINFVIGVGFITTISTVLQISYWGYLVLILAAFCVFGITLVYSRLANTYNDHYGGSYSFARHLDDDVARGHSKRSKKRGLDNLIFFVGWNQFIQTPLLAAVAPLFLADAVQIALPDRSVFPQYDLVLWITRGVSIALFIAIIAISTIGLKTNKKIILFASGFKWFILLLAIGIMVFAVAKEPQLPMLEISSDTKMNHIQPKLIISNTLLFMYAFAGIEDVSSMVKDVKFKSFRKILLISFAFIFIFYLVFFTLYLFLPASLKPTATTKVNISAIYTYGLGAWGVGIFIVGFLCNDLSFKLFQSASTARRVVPLAEDGYLPAKYAVRNKNHEFKNAIWFTTVITLIAMVILWIIPTLSNEQKQADFFDATIIACSTALFIEDIITFFLGFALARKKRIPKIPLWEKLIYIITILAIGFVLLLFYVPWIIGDSWGYKNTVSLVVYIAFVLLGYVMKFWYQHGLGNKLRKLLHLKPKKEIQIPQDNQIDNDWLINVDQM</sequence>
<feature type="transmembrane region" description="Helical" evidence="6">
    <location>
        <begin position="138"/>
        <end position="162"/>
    </location>
</feature>
<accession>A0ABY9HAV7</accession>
<reference evidence="7" key="1">
    <citation type="submission" date="2023-08" db="EMBL/GenBank/DDBJ databases">
        <title>Complete genome sequence of Mycoplasma seminis 2200.</title>
        <authorList>
            <person name="Spergser J."/>
        </authorList>
    </citation>
    <scope>NUCLEOTIDE SEQUENCE [LARGE SCALE GENOMIC DNA]</scope>
    <source>
        <strain evidence="7">2200</strain>
    </source>
</reference>
<dbReference type="InterPro" id="IPR002293">
    <property type="entry name" value="AA/rel_permease1"/>
</dbReference>
<dbReference type="InterPro" id="IPR050367">
    <property type="entry name" value="APC_superfamily"/>
</dbReference>
<evidence type="ECO:0000256" key="5">
    <source>
        <dbReference type="ARBA" id="ARBA00023136"/>
    </source>
</evidence>
<feature type="transmembrane region" description="Helical" evidence="6">
    <location>
        <begin position="12"/>
        <end position="30"/>
    </location>
</feature>
<evidence type="ECO:0000256" key="3">
    <source>
        <dbReference type="ARBA" id="ARBA00022692"/>
    </source>
</evidence>
<feature type="transmembrane region" description="Helical" evidence="6">
    <location>
        <begin position="248"/>
        <end position="270"/>
    </location>
</feature>
<dbReference type="Pfam" id="PF13520">
    <property type="entry name" value="AA_permease_2"/>
    <property type="match status" value="1"/>
</dbReference>
<feature type="transmembrane region" description="Helical" evidence="6">
    <location>
        <begin position="453"/>
        <end position="470"/>
    </location>
</feature>
<comment type="subcellular location">
    <subcellularLocation>
        <location evidence="1">Cell membrane</location>
        <topology evidence="1">Multi-pass membrane protein</topology>
    </subcellularLocation>
</comment>
<feature type="transmembrane region" description="Helical" evidence="6">
    <location>
        <begin position="348"/>
        <end position="366"/>
    </location>
</feature>
<evidence type="ECO:0000256" key="4">
    <source>
        <dbReference type="ARBA" id="ARBA00022989"/>
    </source>
</evidence>
<gene>
    <name evidence="7" type="ORF">Q8852_03280</name>
</gene>
<feature type="transmembrane region" description="Helical" evidence="6">
    <location>
        <begin position="211"/>
        <end position="228"/>
    </location>
</feature>
<evidence type="ECO:0000256" key="2">
    <source>
        <dbReference type="ARBA" id="ARBA00022475"/>
    </source>
</evidence>
<evidence type="ECO:0000256" key="6">
    <source>
        <dbReference type="SAM" id="Phobius"/>
    </source>
</evidence>
<keyword evidence="8" id="KW-1185">Reference proteome</keyword>
<evidence type="ECO:0000313" key="7">
    <source>
        <dbReference type="EMBL" id="WLP85320.1"/>
    </source>
</evidence>
<dbReference type="EMBL" id="CP132191">
    <property type="protein sequence ID" value="WLP85320.1"/>
    <property type="molecule type" value="Genomic_DNA"/>
</dbReference>
<keyword evidence="4 6" id="KW-1133">Transmembrane helix</keyword>
<feature type="transmembrane region" description="Helical" evidence="6">
    <location>
        <begin position="96"/>
        <end position="118"/>
    </location>
</feature>
<feature type="transmembrane region" description="Helical" evidence="6">
    <location>
        <begin position="282"/>
        <end position="306"/>
    </location>
</feature>
<keyword evidence="2" id="KW-1003">Cell membrane</keyword>
<feature type="transmembrane region" description="Helical" evidence="6">
    <location>
        <begin position="378"/>
        <end position="405"/>
    </location>
</feature>
<evidence type="ECO:0000313" key="8">
    <source>
        <dbReference type="Proteomes" id="UP001237011"/>
    </source>
</evidence>
<organism evidence="7 8">
    <name type="scientific">Mycoplasma seminis</name>
    <dbReference type="NCBI Taxonomy" id="512749"/>
    <lineage>
        <taxon>Bacteria</taxon>
        <taxon>Bacillati</taxon>
        <taxon>Mycoplasmatota</taxon>
        <taxon>Mollicutes</taxon>
        <taxon>Mycoplasmataceae</taxon>
        <taxon>Mycoplasma</taxon>
    </lineage>
</organism>
<feature type="transmembrane region" description="Helical" evidence="6">
    <location>
        <begin position="419"/>
        <end position="441"/>
    </location>
</feature>
<dbReference type="RefSeq" id="WP_305937756.1">
    <property type="nucleotide sequence ID" value="NZ_CP132191.1"/>
</dbReference>
<evidence type="ECO:0000256" key="1">
    <source>
        <dbReference type="ARBA" id="ARBA00004651"/>
    </source>
</evidence>
<name>A0ABY9HAV7_9MOLU</name>
<dbReference type="PANTHER" id="PTHR42770">
    <property type="entry name" value="AMINO ACID TRANSPORTER-RELATED"/>
    <property type="match status" value="1"/>
</dbReference>
<feature type="transmembrane region" description="Helical" evidence="6">
    <location>
        <begin position="36"/>
        <end position="55"/>
    </location>
</feature>
<dbReference type="PIRSF" id="PIRSF006060">
    <property type="entry name" value="AA_transporter"/>
    <property type="match status" value="1"/>
</dbReference>